<evidence type="ECO:0000313" key="2">
    <source>
        <dbReference type="Proteomes" id="UP001472866"/>
    </source>
</evidence>
<sequence>MLRGSRALFGIRRPRFEYVREAITKAYPGQFSFTENEQTDPPRTGAFEVVLRASPPMVSSSKAEDKTLWSKLQVGEPSSSEPETLRAVSNAILMELRSALNREA</sequence>
<organism evidence="1 2">
    <name type="scientific">Chloropicon roscoffensis</name>
    <dbReference type="NCBI Taxonomy" id="1461544"/>
    <lineage>
        <taxon>Eukaryota</taxon>
        <taxon>Viridiplantae</taxon>
        <taxon>Chlorophyta</taxon>
        <taxon>Chloropicophyceae</taxon>
        <taxon>Chloropicales</taxon>
        <taxon>Chloropicaceae</taxon>
        <taxon>Chloropicon</taxon>
    </lineage>
</organism>
<protein>
    <submittedName>
        <fullName evidence="1">Uncharacterized protein</fullName>
    </submittedName>
</protein>
<dbReference type="EMBL" id="CP151519">
    <property type="protein sequence ID" value="WZN67329.1"/>
    <property type="molecule type" value="Genomic_DNA"/>
</dbReference>
<reference evidence="1 2" key="1">
    <citation type="submission" date="2024-03" db="EMBL/GenBank/DDBJ databases">
        <title>Complete genome sequence of the green alga Chloropicon roscoffensis RCC1871.</title>
        <authorList>
            <person name="Lemieux C."/>
            <person name="Pombert J.-F."/>
            <person name="Otis C."/>
            <person name="Turmel M."/>
        </authorList>
    </citation>
    <scope>NUCLEOTIDE SEQUENCE [LARGE SCALE GENOMIC DNA]</scope>
    <source>
        <strain evidence="1 2">RCC1871</strain>
    </source>
</reference>
<keyword evidence="2" id="KW-1185">Reference proteome</keyword>
<proteinExistence type="predicted"/>
<dbReference type="AlphaFoldDB" id="A0AAX4PN06"/>
<evidence type="ECO:0000313" key="1">
    <source>
        <dbReference type="EMBL" id="WZN67329.1"/>
    </source>
</evidence>
<name>A0AAX4PN06_9CHLO</name>
<gene>
    <name evidence="1" type="ORF">HKI87_19g89040</name>
</gene>
<accession>A0AAX4PN06</accession>
<dbReference type="Proteomes" id="UP001472866">
    <property type="component" value="Chromosome 19"/>
</dbReference>